<dbReference type="EMBL" id="APBN01000001">
    <property type="protein sequence ID" value="EMT54749.1"/>
    <property type="molecule type" value="Genomic_DNA"/>
</dbReference>
<organism evidence="1 2">
    <name type="scientific">Brevibacillus borstelensis AK1</name>
    <dbReference type="NCBI Taxonomy" id="1300222"/>
    <lineage>
        <taxon>Bacteria</taxon>
        <taxon>Bacillati</taxon>
        <taxon>Bacillota</taxon>
        <taxon>Bacilli</taxon>
        <taxon>Bacillales</taxon>
        <taxon>Paenibacillaceae</taxon>
        <taxon>Brevibacillus</taxon>
    </lineage>
</organism>
<keyword evidence="2" id="KW-1185">Reference proteome</keyword>
<gene>
    <name evidence="1" type="ORF">I532_04055</name>
</gene>
<dbReference type="STRING" id="1300222.I532_04055"/>
<sequence length="68" mass="8173">MTRRHDDWAAPFAVRNLRYLREELAEVERMIPGARRRYFDLVTRKQALQHAIDDNERYLREKGDDANG</sequence>
<name>M8DEH7_9BACL</name>
<evidence type="ECO:0000313" key="2">
    <source>
        <dbReference type="Proteomes" id="UP000012081"/>
    </source>
</evidence>
<proteinExistence type="predicted"/>
<dbReference type="Proteomes" id="UP000012081">
    <property type="component" value="Unassembled WGS sequence"/>
</dbReference>
<dbReference type="AlphaFoldDB" id="M8DEH7"/>
<comment type="caution">
    <text evidence="1">The sequence shown here is derived from an EMBL/GenBank/DDBJ whole genome shotgun (WGS) entry which is preliminary data.</text>
</comment>
<protein>
    <submittedName>
        <fullName evidence="1">Uncharacterized protein</fullName>
    </submittedName>
</protein>
<accession>M8DEH7</accession>
<reference evidence="1 2" key="1">
    <citation type="submission" date="2013-03" db="EMBL/GenBank/DDBJ databases">
        <title>Assembly of a new bacterial strain Brevibacillus borstelensis AK1.</title>
        <authorList>
            <person name="Rajan I."/>
            <person name="PoliReddy D."/>
            <person name="Sugumar T."/>
            <person name="Rathinam K."/>
            <person name="Alqarawi S."/>
            <person name="Khalil A.B."/>
            <person name="Sivakumar N."/>
        </authorList>
    </citation>
    <scope>NUCLEOTIDE SEQUENCE [LARGE SCALE GENOMIC DNA]</scope>
    <source>
        <strain evidence="1 2">AK1</strain>
    </source>
</reference>
<dbReference type="PATRIC" id="fig|1300222.3.peg.843"/>
<dbReference type="RefSeq" id="WP_003386562.1">
    <property type="nucleotide sequence ID" value="NZ_APBN01000001.1"/>
</dbReference>
<evidence type="ECO:0000313" key="1">
    <source>
        <dbReference type="EMBL" id="EMT54749.1"/>
    </source>
</evidence>